<dbReference type="Proteomes" id="UP001432046">
    <property type="component" value="Chromosome"/>
</dbReference>
<protein>
    <submittedName>
        <fullName evidence="1">Uncharacterized protein</fullName>
    </submittedName>
</protein>
<name>A0ABZ2NNK2_9BRAD</name>
<dbReference type="RefSeq" id="WP_338833265.1">
    <property type="nucleotide sequence ID" value="NZ_CP147711.1"/>
</dbReference>
<sequence length="78" mass="8683">MMKVSADPRDPNYLREHFSDLPVTVTLDDCEVHNVVYADDQAGIVEAFPIDYLVCECGEQVISRLLFGKVAIVGARRA</sequence>
<evidence type="ECO:0000313" key="2">
    <source>
        <dbReference type="Proteomes" id="UP001432046"/>
    </source>
</evidence>
<dbReference type="EMBL" id="CP147711">
    <property type="protein sequence ID" value="WXC76283.1"/>
    <property type="molecule type" value="Genomic_DNA"/>
</dbReference>
<gene>
    <name evidence="1" type="ORF">WDK88_22460</name>
</gene>
<evidence type="ECO:0000313" key="1">
    <source>
        <dbReference type="EMBL" id="WXC76283.1"/>
    </source>
</evidence>
<reference evidence="1" key="2">
    <citation type="submission" date="2024-03" db="EMBL/GenBank/DDBJ databases">
        <authorList>
            <person name="Bromfield E.S.P."/>
            <person name="Cloutier S."/>
        </authorList>
    </citation>
    <scope>NUCLEOTIDE SEQUENCE</scope>
    <source>
        <strain evidence="1">5S5</strain>
    </source>
</reference>
<reference evidence="1" key="1">
    <citation type="journal article" date="2021" name="Int. J. Syst. Evol. Microbiol.">
        <title>Bradyrhizobium septentrionale sp. nov. (sv. septentrionale) and Bradyrhizobium quebecense sp. nov. (sv. septentrionale) associated with legumes native to Canada possess rearranged symbiosis genes and numerous insertion sequences.</title>
        <authorList>
            <person name="Bromfield E.S.P."/>
            <person name="Cloutier S."/>
        </authorList>
    </citation>
    <scope>NUCLEOTIDE SEQUENCE</scope>
    <source>
        <strain evidence="1">5S5</strain>
    </source>
</reference>
<organism evidence="1 2">
    <name type="scientific">Bradyrhizobium septentrionale</name>
    <dbReference type="NCBI Taxonomy" id="1404411"/>
    <lineage>
        <taxon>Bacteria</taxon>
        <taxon>Pseudomonadati</taxon>
        <taxon>Pseudomonadota</taxon>
        <taxon>Alphaproteobacteria</taxon>
        <taxon>Hyphomicrobiales</taxon>
        <taxon>Nitrobacteraceae</taxon>
        <taxon>Bradyrhizobium</taxon>
    </lineage>
</organism>
<proteinExistence type="predicted"/>
<accession>A0ABZ2NNK2</accession>
<keyword evidence="2" id="KW-1185">Reference proteome</keyword>